<accession>A0A1H1BLZ5</accession>
<gene>
    <name evidence="2" type="ORF">SAMN04487752_2648</name>
</gene>
<dbReference type="GO" id="GO:0016747">
    <property type="term" value="F:acyltransferase activity, transferring groups other than amino-acyl groups"/>
    <property type="evidence" value="ECO:0007669"/>
    <property type="project" value="InterPro"/>
</dbReference>
<protein>
    <submittedName>
        <fullName evidence="2">Protein N-acetyltransferase, RimJ/RimL family</fullName>
    </submittedName>
</protein>
<dbReference type="OrthoDB" id="452315at2"/>
<evidence type="ECO:0000313" key="3">
    <source>
        <dbReference type="Proteomes" id="UP000199481"/>
    </source>
</evidence>
<keyword evidence="3" id="KW-1185">Reference proteome</keyword>
<sequence length="188" mass="21172">MVTIIETERLLLVPYQLSFIEATLTGDDKLQEVSGYSVAQEWPGVEFFFYLPYVLETVKQDKIKEKWTYLVILKTEQKIIGEVSAQGNPELTGEAELGYGIVEAYAGNGYATEGAQAFLDWLLTENIKSVKAKTYLYHKKSQHILKKLGFVKTGEGLFTGGDRVAYYEWQSNSITSINSEGYEKKAKG</sequence>
<dbReference type="EMBL" id="FNJW01000008">
    <property type="protein sequence ID" value="SDQ52984.1"/>
    <property type="molecule type" value="Genomic_DNA"/>
</dbReference>
<dbReference type="SUPFAM" id="SSF55729">
    <property type="entry name" value="Acyl-CoA N-acyltransferases (Nat)"/>
    <property type="match status" value="1"/>
</dbReference>
<dbReference type="InterPro" id="IPR051531">
    <property type="entry name" value="N-acetyltransferase"/>
</dbReference>
<dbReference type="Gene3D" id="3.40.630.30">
    <property type="match status" value="1"/>
</dbReference>
<dbReference type="PROSITE" id="PS51186">
    <property type="entry name" value="GNAT"/>
    <property type="match status" value="1"/>
</dbReference>
<dbReference type="AlphaFoldDB" id="A0A1H1BLZ5"/>
<organism evidence="2 3">
    <name type="scientific">Carnobacterium viridans</name>
    <dbReference type="NCBI Taxonomy" id="174587"/>
    <lineage>
        <taxon>Bacteria</taxon>
        <taxon>Bacillati</taxon>
        <taxon>Bacillota</taxon>
        <taxon>Bacilli</taxon>
        <taxon>Lactobacillales</taxon>
        <taxon>Carnobacteriaceae</taxon>
        <taxon>Carnobacterium</taxon>
    </lineage>
</organism>
<dbReference type="Pfam" id="PF13302">
    <property type="entry name" value="Acetyltransf_3"/>
    <property type="match status" value="1"/>
</dbReference>
<dbReference type="InterPro" id="IPR016181">
    <property type="entry name" value="Acyl_CoA_acyltransferase"/>
</dbReference>
<dbReference type="PANTHER" id="PTHR43792:SF13">
    <property type="entry name" value="ACETYLTRANSFERASE"/>
    <property type="match status" value="1"/>
</dbReference>
<dbReference type="Proteomes" id="UP000199481">
    <property type="component" value="Unassembled WGS sequence"/>
</dbReference>
<dbReference type="PANTHER" id="PTHR43792">
    <property type="entry name" value="GNAT FAMILY, PUTATIVE (AFU_ORTHOLOGUE AFUA_3G00765)-RELATED-RELATED"/>
    <property type="match status" value="1"/>
</dbReference>
<evidence type="ECO:0000313" key="2">
    <source>
        <dbReference type="EMBL" id="SDQ52984.1"/>
    </source>
</evidence>
<name>A0A1H1BLZ5_9LACT</name>
<dbReference type="RefSeq" id="WP_035022231.1">
    <property type="nucleotide sequence ID" value="NZ_CP084916.1"/>
</dbReference>
<reference evidence="3" key="1">
    <citation type="submission" date="2016-10" db="EMBL/GenBank/DDBJ databases">
        <authorList>
            <person name="Varghese N."/>
            <person name="Submissions S."/>
        </authorList>
    </citation>
    <scope>NUCLEOTIDE SEQUENCE [LARGE SCALE GENOMIC DNA]</scope>
    <source>
        <strain evidence="3">MPL-11</strain>
    </source>
</reference>
<evidence type="ECO:0000259" key="1">
    <source>
        <dbReference type="PROSITE" id="PS51186"/>
    </source>
</evidence>
<dbReference type="InterPro" id="IPR000182">
    <property type="entry name" value="GNAT_dom"/>
</dbReference>
<feature type="domain" description="N-acetyltransferase" evidence="1">
    <location>
        <begin position="28"/>
        <end position="173"/>
    </location>
</feature>
<proteinExistence type="predicted"/>
<keyword evidence="2" id="KW-0808">Transferase</keyword>